<dbReference type="Proteomes" id="UP000240912">
    <property type="component" value="Unassembled WGS sequence"/>
</dbReference>
<feature type="signal peptide" evidence="1">
    <location>
        <begin position="1"/>
        <end position="23"/>
    </location>
</feature>
<dbReference type="AlphaFoldDB" id="A0A2T3HGQ1"/>
<evidence type="ECO:0000313" key="2">
    <source>
        <dbReference type="EMBL" id="PST81617.1"/>
    </source>
</evidence>
<gene>
    <name evidence="2" type="ORF">C7T94_18540</name>
</gene>
<dbReference type="EMBL" id="PYLS01000009">
    <property type="protein sequence ID" value="PST81617.1"/>
    <property type="molecule type" value="Genomic_DNA"/>
</dbReference>
<sequence length="508" mass="56140">MKSICIFSLAGLCLALSFSSCKKHTTAVPPPQEPPAAAGGLTQFSRILAKAIASDETLRNFLKAEALKQFDRDFDVLYVRSSGARLSDGRTFREALIPFAGNERLLDELTTNHPLLTIYVPSLPEFDAGSWNAAAQIPKIAIDDPAYPHIRLTDHTGVLFDIPASFYPAFPVLVVKNNERVRLKKKDNEIAVSGHQVNGELMFIDEAFDGLHSPTVPQTAVTRNVSETDPVNIEAFHSGNEWQRDFVYYGITPANPTGKFKNNFSEFITSFRFLNGGDVNNFGDLGLIADQTDGAPHRLDPMVPAVRNRTRPVWTEGNFEFRITIVNNSKNGLGSQTTKILSVAPQKLFDVRYKTLIRGVNEEDNPRFWGSEIMVIRSITPLEFNPDIEIGPWDLQNYGTAWKFLVSEFDDAQESATEIEHSTTYATNFSIDGIDIFKIGAKFGGSMTSVEKRGFTIKTTLGSDFLGEAALSFDQPVITAIDGAGNVIKRSITTGGSLRMTVEPKRIM</sequence>
<reference evidence="2 3" key="1">
    <citation type="submission" date="2018-03" db="EMBL/GenBank/DDBJ databases">
        <authorList>
            <person name="Keele B.F."/>
        </authorList>
    </citation>
    <scope>NUCLEOTIDE SEQUENCE [LARGE SCALE GENOMIC DNA]</scope>
    <source>
        <strain evidence="2 3">YL28-9</strain>
    </source>
</reference>
<dbReference type="OrthoDB" id="644302at2"/>
<protein>
    <submittedName>
        <fullName evidence="2">Uncharacterized protein</fullName>
    </submittedName>
</protein>
<proteinExistence type="predicted"/>
<dbReference type="PROSITE" id="PS51257">
    <property type="entry name" value="PROKAR_LIPOPROTEIN"/>
    <property type="match status" value="1"/>
</dbReference>
<name>A0A2T3HGQ1_9SPHI</name>
<accession>A0A2T3HGQ1</accession>
<comment type="caution">
    <text evidence="2">The sequence shown here is derived from an EMBL/GenBank/DDBJ whole genome shotgun (WGS) entry which is preliminary data.</text>
</comment>
<feature type="chain" id="PRO_5015705217" evidence="1">
    <location>
        <begin position="24"/>
        <end position="508"/>
    </location>
</feature>
<keyword evidence="3" id="KW-1185">Reference proteome</keyword>
<dbReference type="RefSeq" id="WP_107217494.1">
    <property type="nucleotide sequence ID" value="NZ_KZ686273.1"/>
</dbReference>
<organism evidence="2 3">
    <name type="scientific">Pedobacter yulinensis</name>
    <dbReference type="NCBI Taxonomy" id="2126353"/>
    <lineage>
        <taxon>Bacteria</taxon>
        <taxon>Pseudomonadati</taxon>
        <taxon>Bacteroidota</taxon>
        <taxon>Sphingobacteriia</taxon>
        <taxon>Sphingobacteriales</taxon>
        <taxon>Sphingobacteriaceae</taxon>
        <taxon>Pedobacter</taxon>
    </lineage>
</organism>
<keyword evidence="1" id="KW-0732">Signal</keyword>
<evidence type="ECO:0000313" key="3">
    <source>
        <dbReference type="Proteomes" id="UP000240912"/>
    </source>
</evidence>
<evidence type="ECO:0000256" key="1">
    <source>
        <dbReference type="SAM" id="SignalP"/>
    </source>
</evidence>